<accession>A0ABT8L502</accession>
<evidence type="ECO:0000313" key="4">
    <source>
        <dbReference type="Proteomes" id="UP001172083"/>
    </source>
</evidence>
<gene>
    <name evidence="3" type="ORF">QQ020_07525</name>
</gene>
<evidence type="ECO:0000259" key="2">
    <source>
        <dbReference type="Pfam" id="PF12680"/>
    </source>
</evidence>
<dbReference type="Pfam" id="PF12680">
    <property type="entry name" value="SnoaL_2"/>
    <property type="match status" value="1"/>
</dbReference>
<dbReference type="Proteomes" id="UP001172083">
    <property type="component" value="Unassembled WGS sequence"/>
</dbReference>
<dbReference type="SUPFAM" id="SSF54427">
    <property type="entry name" value="NTF2-like"/>
    <property type="match status" value="1"/>
</dbReference>
<feature type="signal peptide" evidence="1">
    <location>
        <begin position="1"/>
        <end position="17"/>
    </location>
</feature>
<keyword evidence="4" id="KW-1185">Reference proteome</keyword>
<evidence type="ECO:0000313" key="3">
    <source>
        <dbReference type="EMBL" id="MDN5211895.1"/>
    </source>
</evidence>
<dbReference type="InterPro" id="IPR032710">
    <property type="entry name" value="NTF2-like_dom_sf"/>
</dbReference>
<reference evidence="3" key="1">
    <citation type="submission" date="2023-06" db="EMBL/GenBank/DDBJ databases">
        <title>Genomic of Agaribacillus aureum.</title>
        <authorList>
            <person name="Wang G."/>
        </authorList>
    </citation>
    <scope>NUCLEOTIDE SEQUENCE</scope>
    <source>
        <strain evidence="3">BMA12</strain>
    </source>
</reference>
<evidence type="ECO:0000256" key="1">
    <source>
        <dbReference type="SAM" id="SignalP"/>
    </source>
</evidence>
<dbReference type="RefSeq" id="WP_346757222.1">
    <property type="nucleotide sequence ID" value="NZ_JAUJEB010000001.1"/>
</dbReference>
<dbReference type="PROSITE" id="PS51257">
    <property type="entry name" value="PROKAR_LIPOPROTEIN"/>
    <property type="match status" value="1"/>
</dbReference>
<dbReference type="EMBL" id="JAUJEB010000001">
    <property type="protein sequence ID" value="MDN5211895.1"/>
    <property type="molecule type" value="Genomic_DNA"/>
</dbReference>
<dbReference type="InterPro" id="IPR037401">
    <property type="entry name" value="SnoaL-like"/>
</dbReference>
<name>A0ABT8L502_9BACT</name>
<proteinExistence type="predicted"/>
<dbReference type="Gene3D" id="3.10.450.50">
    <property type="match status" value="1"/>
</dbReference>
<organism evidence="3 4">
    <name type="scientific">Agaribacillus aureus</name>
    <dbReference type="NCBI Taxonomy" id="3051825"/>
    <lineage>
        <taxon>Bacteria</taxon>
        <taxon>Pseudomonadati</taxon>
        <taxon>Bacteroidota</taxon>
        <taxon>Cytophagia</taxon>
        <taxon>Cytophagales</taxon>
        <taxon>Splendidivirgaceae</taxon>
        <taxon>Agaribacillus</taxon>
    </lineage>
</organism>
<protein>
    <submittedName>
        <fullName evidence="3">Nuclear transport factor 2 family protein</fullName>
    </submittedName>
</protein>
<feature type="domain" description="SnoaL-like" evidence="2">
    <location>
        <begin position="48"/>
        <end position="144"/>
    </location>
</feature>
<comment type="caution">
    <text evidence="3">The sequence shown here is derived from an EMBL/GenBank/DDBJ whole genome shotgun (WGS) entry which is preliminary data.</text>
</comment>
<keyword evidence="1" id="KW-0732">Signal</keyword>
<sequence>MRIITVVLTACSLVLSACNDNKEATNQSGSVASDYLNSKQFRQLLWRVAEGWNNGDARAAADCFTKDAVYIEPPDQQLYQGRDELFEFFGGTEGRADPMNMTWHHLIFDEEQQIGTGEYTFVYKGRLSHGIVIVHLSKGKIRRWREYQYRSTTKWADFIGQSAF</sequence>
<feature type="chain" id="PRO_5045290261" evidence="1">
    <location>
        <begin position="18"/>
        <end position="164"/>
    </location>
</feature>